<evidence type="ECO:0000313" key="3">
    <source>
        <dbReference type="Proteomes" id="UP001595975"/>
    </source>
</evidence>
<dbReference type="EMBL" id="JBHSOF010000002">
    <property type="protein sequence ID" value="MFC5662012.1"/>
    <property type="molecule type" value="Genomic_DNA"/>
</dbReference>
<accession>A0ABW0WWU8</accession>
<keyword evidence="1" id="KW-1133">Transmembrane helix</keyword>
<name>A0ABW0WWU8_9ACTN</name>
<protein>
    <recommendedName>
        <fullName evidence="4">Amidotransferase</fullName>
    </recommendedName>
</protein>
<feature type="transmembrane region" description="Helical" evidence="1">
    <location>
        <begin position="6"/>
        <end position="23"/>
    </location>
</feature>
<evidence type="ECO:0008006" key="4">
    <source>
        <dbReference type="Google" id="ProtNLM"/>
    </source>
</evidence>
<organism evidence="2 3">
    <name type="scientific">Kitasatospora misakiensis</name>
    <dbReference type="NCBI Taxonomy" id="67330"/>
    <lineage>
        <taxon>Bacteria</taxon>
        <taxon>Bacillati</taxon>
        <taxon>Actinomycetota</taxon>
        <taxon>Actinomycetes</taxon>
        <taxon>Kitasatosporales</taxon>
        <taxon>Streptomycetaceae</taxon>
        <taxon>Kitasatospora</taxon>
    </lineage>
</organism>
<keyword evidence="1" id="KW-0472">Membrane</keyword>
<gene>
    <name evidence="2" type="ORF">ACFP3U_03340</name>
</gene>
<sequence length="50" mass="5294">MNNVTIVLIFVGLFLAGGVISFWKQKQSKGVILVLALGSAMCLAAGLMRL</sequence>
<reference evidence="3" key="1">
    <citation type="journal article" date="2019" name="Int. J. Syst. Evol. Microbiol.">
        <title>The Global Catalogue of Microorganisms (GCM) 10K type strain sequencing project: providing services to taxonomists for standard genome sequencing and annotation.</title>
        <authorList>
            <consortium name="The Broad Institute Genomics Platform"/>
            <consortium name="The Broad Institute Genome Sequencing Center for Infectious Disease"/>
            <person name="Wu L."/>
            <person name="Ma J."/>
        </authorList>
    </citation>
    <scope>NUCLEOTIDE SEQUENCE [LARGE SCALE GENOMIC DNA]</scope>
    <source>
        <strain evidence="3">CGMCC 4.1437</strain>
    </source>
</reference>
<evidence type="ECO:0000313" key="2">
    <source>
        <dbReference type="EMBL" id="MFC5662012.1"/>
    </source>
</evidence>
<comment type="caution">
    <text evidence="2">The sequence shown here is derived from an EMBL/GenBank/DDBJ whole genome shotgun (WGS) entry which is preliminary data.</text>
</comment>
<keyword evidence="1" id="KW-0812">Transmembrane</keyword>
<dbReference type="RefSeq" id="WP_380223602.1">
    <property type="nucleotide sequence ID" value="NZ_JBHSOF010000002.1"/>
</dbReference>
<dbReference type="Proteomes" id="UP001595975">
    <property type="component" value="Unassembled WGS sequence"/>
</dbReference>
<keyword evidence="3" id="KW-1185">Reference proteome</keyword>
<evidence type="ECO:0000256" key="1">
    <source>
        <dbReference type="SAM" id="Phobius"/>
    </source>
</evidence>
<proteinExistence type="predicted"/>
<feature type="transmembrane region" description="Helical" evidence="1">
    <location>
        <begin position="30"/>
        <end position="48"/>
    </location>
</feature>